<evidence type="ECO:0000256" key="2">
    <source>
        <dbReference type="ARBA" id="ARBA00022771"/>
    </source>
</evidence>
<feature type="compositionally biased region" description="Polar residues" evidence="5">
    <location>
        <begin position="171"/>
        <end position="206"/>
    </location>
</feature>
<dbReference type="GO" id="GO:0008270">
    <property type="term" value="F:zinc ion binding"/>
    <property type="evidence" value="ECO:0007669"/>
    <property type="project" value="UniProtKB-KW"/>
</dbReference>
<feature type="region of interest" description="Disordered" evidence="5">
    <location>
        <begin position="42"/>
        <end position="122"/>
    </location>
</feature>
<proteinExistence type="predicted"/>
<dbReference type="VEuPathDB" id="FungiDB:CPC735_072490"/>
<dbReference type="Proteomes" id="UP000009084">
    <property type="component" value="Unassembled WGS sequence"/>
</dbReference>
<dbReference type="KEGG" id="cpw:9697206"/>
<dbReference type="GO" id="GO:0016925">
    <property type="term" value="P:protein sumoylation"/>
    <property type="evidence" value="ECO:0007669"/>
    <property type="project" value="TreeGrafter"/>
</dbReference>
<dbReference type="EMBL" id="ACFW01000009">
    <property type="protein sequence ID" value="EER29567.1"/>
    <property type="molecule type" value="Genomic_DNA"/>
</dbReference>
<comment type="caution">
    <text evidence="7">The sequence shown here is derived from an EMBL/GenBank/DDBJ whole genome shotgun (WGS) entry which is preliminary data.</text>
</comment>
<evidence type="ECO:0000256" key="4">
    <source>
        <dbReference type="PROSITE-ProRule" id="PRU00452"/>
    </source>
</evidence>
<reference evidence="7 8" key="1">
    <citation type="journal article" date="2009" name="Genome Res.">
        <title>Comparative genomic analyses of the human fungal pathogens Coccidioides and their relatives.</title>
        <authorList>
            <person name="Sharpton T.J."/>
            <person name="Stajich J.E."/>
            <person name="Rounsley S.D."/>
            <person name="Gardner M.J."/>
            <person name="Wortman J.R."/>
            <person name="Jordar V.S."/>
            <person name="Maiti R."/>
            <person name="Kodira C.D."/>
            <person name="Neafsey D.E."/>
            <person name="Zeng Q."/>
            <person name="Hung C.-Y."/>
            <person name="McMahan C."/>
            <person name="Muszewska A."/>
            <person name="Grynberg M."/>
            <person name="Mandel M.A."/>
            <person name="Kellner E.M."/>
            <person name="Barker B.M."/>
            <person name="Galgiani J.N."/>
            <person name="Orbach M.J."/>
            <person name="Kirkland T.N."/>
            <person name="Cole G.T."/>
            <person name="Henn M.R."/>
            <person name="Birren B.W."/>
            <person name="Taylor J.W."/>
        </authorList>
    </citation>
    <scope>NUCLEOTIDE SEQUENCE [LARGE SCALE GENOMIC DNA]</scope>
    <source>
        <strain evidence="8">C735</strain>
    </source>
</reference>
<dbReference type="AlphaFoldDB" id="C5P1K9"/>
<evidence type="ECO:0000313" key="7">
    <source>
        <dbReference type="EMBL" id="EER29567.1"/>
    </source>
</evidence>
<evidence type="ECO:0000256" key="5">
    <source>
        <dbReference type="SAM" id="MobiDB-lite"/>
    </source>
</evidence>
<dbReference type="Gene3D" id="3.30.40.10">
    <property type="entry name" value="Zinc/RING finger domain, C3HC4 (zinc finger)"/>
    <property type="match status" value="1"/>
</dbReference>
<organism evidence="7 8">
    <name type="scientific">Coccidioides posadasii (strain C735)</name>
    <name type="common">Valley fever fungus</name>
    <dbReference type="NCBI Taxonomy" id="222929"/>
    <lineage>
        <taxon>Eukaryota</taxon>
        <taxon>Fungi</taxon>
        <taxon>Dikarya</taxon>
        <taxon>Ascomycota</taxon>
        <taxon>Pezizomycotina</taxon>
        <taxon>Eurotiomycetes</taxon>
        <taxon>Eurotiomycetidae</taxon>
        <taxon>Onygenales</taxon>
        <taxon>Onygenaceae</taxon>
        <taxon>Coccidioides</taxon>
    </lineage>
</organism>
<accession>C5P1K9</accession>
<gene>
    <name evidence="7" type="ORF">CPC735_072490</name>
</gene>
<feature type="compositionally biased region" description="Polar residues" evidence="5">
    <location>
        <begin position="48"/>
        <end position="66"/>
    </location>
</feature>
<dbReference type="Pfam" id="PF02891">
    <property type="entry name" value="zf-MIZ"/>
    <property type="match status" value="1"/>
</dbReference>
<feature type="compositionally biased region" description="Low complexity" evidence="5">
    <location>
        <begin position="527"/>
        <end position="538"/>
    </location>
</feature>
<dbReference type="OrthoDB" id="27975at2759"/>
<dbReference type="InterPro" id="IPR013083">
    <property type="entry name" value="Znf_RING/FYVE/PHD"/>
</dbReference>
<evidence type="ECO:0000256" key="1">
    <source>
        <dbReference type="ARBA" id="ARBA00022723"/>
    </source>
</evidence>
<feature type="region of interest" description="Disordered" evidence="5">
    <location>
        <begin position="518"/>
        <end position="538"/>
    </location>
</feature>
<dbReference type="GO" id="GO:0000785">
    <property type="term" value="C:chromatin"/>
    <property type="evidence" value="ECO:0007669"/>
    <property type="project" value="TreeGrafter"/>
</dbReference>
<keyword evidence="1" id="KW-0479">Metal-binding</keyword>
<dbReference type="PANTHER" id="PTHR10782:SF4">
    <property type="entry name" value="TONALLI, ISOFORM E"/>
    <property type="match status" value="1"/>
</dbReference>
<keyword evidence="2 4" id="KW-0863">Zinc-finger</keyword>
<feature type="region of interest" description="Disordered" evidence="5">
    <location>
        <begin position="143"/>
        <end position="208"/>
    </location>
</feature>
<feature type="domain" description="SP-RING-type" evidence="6">
    <location>
        <begin position="990"/>
        <end position="1079"/>
    </location>
</feature>
<protein>
    <submittedName>
        <fullName evidence="7">MIZ zinc finger family protein</fullName>
    </submittedName>
</protein>
<evidence type="ECO:0000313" key="8">
    <source>
        <dbReference type="Proteomes" id="UP000009084"/>
    </source>
</evidence>
<feature type="region of interest" description="Disordered" evidence="5">
    <location>
        <begin position="1101"/>
        <end position="1143"/>
    </location>
</feature>
<keyword evidence="3" id="KW-0862">Zinc</keyword>
<dbReference type="PANTHER" id="PTHR10782">
    <property type="entry name" value="ZINC FINGER MIZ DOMAIN-CONTAINING PROTEIN"/>
    <property type="match status" value="1"/>
</dbReference>
<evidence type="ECO:0000256" key="3">
    <source>
        <dbReference type="ARBA" id="ARBA00022833"/>
    </source>
</evidence>
<dbReference type="InterPro" id="IPR004181">
    <property type="entry name" value="Znf_MIZ"/>
</dbReference>
<sequence length="1143" mass="125623">MSDQSLLRRSKVTRRPPGNCPTGSQSTDVSMSLANATASTFLGGHQRSWMQGPSATAPNHTSQTPLSPVISKSPKRSNDKGAEGTNSDLAQLLSPRSPPDGELLLPVPATEPQPPTYSSTQMPLRPEATAASHSSVVIVSRSPEYSGLPTPRDFQTAPSPAPPRNKPGTGATINDSLLESNVTNDKSANPRPDSTNLHRSTPNNDPHNFINCVPATATTQSPSLGHVSHGNKRMRTGETISSNATAPVQPAEFTQSGIRVPANQPPVHSQSVEDRPVFSVRAGPESHLITGYVDQGISRNIEFLKSKATPHERGRVETLQQACNTHDLFFLALHQILCLHLVSPDFLHGLPGFGPDQLAGLLSIKDDWFAQGRYFTPFLTLCCKFPRAFLELMHNSRAYMQSIESVFYCLPLLAKGWSAFVNTIVQRRYPPLIDELVSKFGVPSTLIQHSLFIKCCKLISSNRVTEWSRRVETIFRQDRAYYDARLANSLAGKPVPAQQAHKENEGIVREYQKASSLLEKPAGAGASETTNLTSISTTSTPANVHFQSAALPTQAQFPQTSYQHRQTIPSTQPQTPQQAEMRIPQGQNLRYSYTVHPHNGVRFQHIPNAAFQQKRTIGPRQHSTRVAPGHTIPAQPQIQHPPSGSIRANAGVAVEQHLQHVPQIAPQHGHSNQCQCTISGIRQGSFRVGAQPALALQSLTVPQPANVTQYSHGLSSASPQFVLSSSPMPVALNMPIVVQAPQRVPVTTHSRSFPNPPPVRPTPLLPPQGAITAELSNPHPYLVGLHQMHLRVNTRELVDNQSADPSKLLLTYVHSFALPPFRLGSRRINFSGNIKLTAEDFQRLPVRKSSPEQGSPVEFHTSGTRSYQLKCVRIKSAAEGVSGGEWASMDCCWPNAIYIHVNDTEHFVCRKFHNGKDLPVNISCSLRPGDNKIALTILRKPEECTSISYAAAIEVLETKERGSLRNAIEVLPKATALNRIIRKLQDAIANDDEVVIVDDYIAIDLVDPFMGRIFEIPVRGKLCSHWECFDLDTFLATRPTGTGHSMAENWKCPICRKDARPQSLLIDEFLLDIRSQLVQKNQLDEVKAILVKLDGTWIPKTESDQQSPVTHKKETSIPGIAAPEFRNPQTSMKRPAPEIIEID</sequence>
<evidence type="ECO:0000259" key="6">
    <source>
        <dbReference type="PROSITE" id="PS51044"/>
    </source>
</evidence>
<feature type="region of interest" description="Disordered" evidence="5">
    <location>
        <begin position="1"/>
        <end position="29"/>
    </location>
</feature>
<dbReference type="PROSITE" id="PS51044">
    <property type="entry name" value="ZF_SP_RING"/>
    <property type="match status" value="1"/>
</dbReference>
<name>C5P1K9_COCP7</name>
<dbReference type="GO" id="GO:0061665">
    <property type="term" value="F:SUMO ligase activity"/>
    <property type="evidence" value="ECO:0007669"/>
    <property type="project" value="TreeGrafter"/>
</dbReference>
<dbReference type="HOGENOM" id="CLU_008180_0_0_1"/>